<protein>
    <submittedName>
        <fullName evidence="8">4Fe-4S binding protein</fullName>
    </submittedName>
</protein>
<dbReference type="NCBIfam" id="TIGR02179">
    <property type="entry name" value="PorD_KorD"/>
    <property type="match status" value="1"/>
</dbReference>
<keyword evidence="4" id="KW-0677">Repeat</keyword>
<sequence length="101" mass="11617">MKTRAKDINEKITWQEVTTGAEIYEPATSLLVETGDWRVMIPVFKEDKCRHCMLCVPFCPDSSIPVRDGRRLDFDFKHCKGCGICVKVCPFDAIDFVKEEK</sequence>
<keyword evidence="6" id="KW-0411">Iron-sulfur</keyword>
<evidence type="ECO:0000256" key="6">
    <source>
        <dbReference type="ARBA" id="ARBA00023014"/>
    </source>
</evidence>
<evidence type="ECO:0000313" key="9">
    <source>
        <dbReference type="Proteomes" id="UP000610862"/>
    </source>
</evidence>
<reference evidence="8" key="1">
    <citation type="submission" date="2020-08" db="EMBL/GenBank/DDBJ databases">
        <title>Genome public.</title>
        <authorList>
            <person name="Liu C."/>
            <person name="Sun Q."/>
        </authorList>
    </citation>
    <scope>NUCLEOTIDE SEQUENCE</scope>
    <source>
        <strain evidence="8">NSJ-24</strain>
    </source>
</reference>
<dbReference type="InterPro" id="IPR017896">
    <property type="entry name" value="4Fe4S_Fe-S-bd"/>
</dbReference>
<dbReference type="GO" id="GO:0016625">
    <property type="term" value="F:oxidoreductase activity, acting on the aldehyde or oxo group of donors, iron-sulfur protein as acceptor"/>
    <property type="evidence" value="ECO:0007669"/>
    <property type="project" value="InterPro"/>
</dbReference>
<proteinExistence type="predicted"/>
<dbReference type="SUPFAM" id="SSF54862">
    <property type="entry name" value="4Fe-4S ferredoxins"/>
    <property type="match status" value="1"/>
</dbReference>
<dbReference type="GO" id="GO:0046872">
    <property type="term" value="F:metal ion binding"/>
    <property type="evidence" value="ECO:0007669"/>
    <property type="project" value="UniProtKB-KW"/>
</dbReference>
<name>A0A926E9S5_9FIRM</name>
<evidence type="ECO:0000259" key="7">
    <source>
        <dbReference type="PROSITE" id="PS51379"/>
    </source>
</evidence>
<dbReference type="EMBL" id="JACRTA010000001">
    <property type="protein sequence ID" value="MBC8567852.1"/>
    <property type="molecule type" value="Genomic_DNA"/>
</dbReference>
<dbReference type="InterPro" id="IPR017900">
    <property type="entry name" value="4Fe4S_Fe_S_CS"/>
</dbReference>
<feature type="domain" description="4Fe-4S ferredoxin-type" evidence="7">
    <location>
        <begin position="70"/>
        <end position="99"/>
    </location>
</feature>
<evidence type="ECO:0000256" key="2">
    <source>
        <dbReference type="ARBA" id="ARBA00022485"/>
    </source>
</evidence>
<dbReference type="RefSeq" id="WP_177268073.1">
    <property type="nucleotide sequence ID" value="NZ_JACRTA010000001.1"/>
</dbReference>
<dbReference type="AlphaFoldDB" id="A0A926E9S5"/>
<dbReference type="Gene3D" id="3.30.70.20">
    <property type="match status" value="1"/>
</dbReference>
<dbReference type="PROSITE" id="PS00198">
    <property type="entry name" value="4FE4S_FER_1"/>
    <property type="match status" value="1"/>
</dbReference>
<dbReference type="InterPro" id="IPR011898">
    <property type="entry name" value="PorD_KorD"/>
</dbReference>
<keyword evidence="3" id="KW-0479">Metal-binding</keyword>
<dbReference type="GO" id="GO:0051539">
    <property type="term" value="F:4 iron, 4 sulfur cluster binding"/>
    <property type="evidence" value="ECO:0007669"/>
    <property type="project" value="UniProtKB-KW"/>
</dbReference>
<evidence type="ECO:0000256" key="5">
    <source>
        <dbReference type="ARBA" id="ARBA00023004"/>
    </source>
</evidence>
<dbReference type="PANTHER" id="PTHR43724">
    <property type="entry name" value="PYRUVATE SYNTHASE SUBUNIT PORD"/>
    <property type="match status" value="1"/>
</dbReference>
<keyword evidence="5" id="KW-0408">Iron</keyword>
<feature type="domain" description="4Fe-4S ferredoxin-type" evidence="7">
    <location>
        <begin position="40"/>
        <end position="69"/>
    </location>
</feature>
<evidence type="ECO:0000256" key="3">
    <source>
        <dbReference type="ARBA" id="ARBA00022723"/>
    </source>
</evidence>
<evidence type="ECO:0000256" key="4">
    <source>
        <dbReference type="ARBA" id="ARBA00022737"/>
    </source>
</evidence>
<dbReference type="PROSITE" id="PS51379">
    <property type="entry name" value="4FE4S_FER_2"/>
    <property type="match status" value="2"/>
</dbReference>
<gene>
    <name evidence="8" type="ORF">H8692_03615</name>
</gene>
<dbReference type="Proteomes" id="UP000610862">
    <property type="component" value="Unassembled WGS sequence"/>
</dbReference>
<dbReference type="PANTHER" id="PTHR43724:SF1">
    <property type="entry name" value="PYRUVATE SYNTHASE SUBUNIT PORD"/>
    <property type="match status" value="1"/>
</dbReference>
<comment type="caution">
    <text evidence="8">The sequence shown here is derived from an EMBL/GenBank/DDBJ whole genome shotgun (WGS) entry which is preliminary data.</text>
</comment>
<keyword evidence="9" id="KW-1185">Reference proteome</keyword>
<comment type="cofactor">
    <cofactor evidence="1">
        <name>[4Fe-4S] cluster</name>
        <dbReference type="ChEBI" id="CHEBI:49883"/>
    </cofactor>
</comment>
<dbReference type="Pfam" id="PF14697">
    <property type="entry name" value="Fer4_21"/>
    <property type="match status" value="1"/>
</dbReference>
<evidence type="ECO:0000313" key="8">
    <source>
        <dbReference type="EMBL" id="MBC8567852.1"/>
    </source>
</evidence>
<keyword evidence="2" id="KW-0004">4Fe-4S</keyword>
<accession>A0A926E9S5</accession>
<evidence type="ECO:0000256" key="1">
    <source>
        <dbReference type="ARBA" id="ARBA00001966"/>
    </source>
</evidence>
<organism evidence="8 9">
    <name type="scientific">Lentihominibacter hominis</name>
    <dbReference type="NCBI Taxonomy" id="2763645"/>
    <lineage>
        <taxon>Bacteria</taxon>
        <taxon>Bacillati</taxon>
        <taxon>Bacillota</taxon>
        <taxon>Clostridia</taxon>
        <taxon>Peptostreptococcales</taxon>
        <taxon>Anaerovoracaceae</taxon>
        <taxon>Lentihominibacter</taxon>
    </lineage>
</organism>